<proteinExistence type="predicted"/>
<dbReference type="EMBL" id="CM043801">
    <property type="protein sequence ID" value="KAI4810334.1"/>
    <property type="molecule type" value="Genomic_DNA"/>
</dbReference>
<keyword evidence="2" id="KW-1185">Reference proteome</keyword>
<gene>
    <name evidence="1" type="ORF">KUCAC02_019173</name>
</gene>
<feature type="non-terminal residue" evidence="1">
    <location>
        <position position="276"/>
    </location>
</feature>
<protein>
    <submittedName>
        <fullName evidence="1">Uncharacterized protein</fullName>
    </submittedName>
</protein>
<reference evidence="1" key="1">
    <citation type="submission" date="2022-05" db="EMBL/GenBank/DDBJ databases">
        <title>Chromosome-level genome of Chaenocephalus aceratus.</title>
        <authorList>
            <person name="Park H."/>
        </authorList>
    </citation>
    <scope>NUCLEOTIDE SEQUENCE</scope>
    <source>
        <strain evidence="1">KU_202001</strain>
    </source>
</reference>
<accession>A0ACB9WC47</accession>
<evidence type="ECO:0000313" key="2">
    <source>
        <dbReference type="Proteomes" id="UP001057452"/>
    </source>
</evidence>
<sequence>MLNLRQRKRHYKDIKRVFFPDDVEKGLQKLDKEPRSHSSASSAKSWEKCGDSFLDSPVMKNLKSSGRKLSDIKKMAQSSALVQTRADPCNEDPVHIAWSSSDGDQSDDETQDQQQQRPRRPARPTAPIQSYTRALRMLSTDKDDLPVIDTDTDLEESEEEVEKDSGQQISDCESESFEEKPEDLPLNPSNTAELEISGYVSDGEDVDAAVTPIRPDSPVQSGDGSRKSIRDWVRSAQAMLQTPQKLQSNMQSKTPEDSAKKKGNSKVWYCSVLNIG</sequence>
<dbReference type="Proteomes" id="UP001057452">
    <property type="component" value="Chromosome 17"/>
</dbReference>
<name>A0ACB9WC47_CHAAC</name>
<comment type="caution">
    <text evidence="1">The sequence shown here is derived from an EMBL/GenBank/DDBJ whole genome shotgun (WGS) entry which is preliminary data.</text>
</comment>
<evidence type="ECO:0000313" key="1">
    <source>
        <dbReference type="EMBL" id="KAI4810334.1"/>
    </source>
</evidence>
<organism evidence="1 2">
    <name type="scientific">Chaenocephalus aceratus</name>
    <name type="common">Blackfin icefish</name>
    <name type="synonym">Chaenichthys aceratus</name>
    <dbReference type="NCBI Taxonomy" id="36190"/>
    <lineage>
        <taxon>Eukaryota</taxon>
        <taxon>Metazoa</taxon>
        <taxon>Chordata</taxon>
        <taxon>Craniata</taxon>
        <taxon>Vertebrata</taxon>
        <taxon>Euteleostomi</taxon>
        <taxon>Actinopterygii</taxon>
        <taxon>Neopterygii</taxon>
        <taxon>Teleostei</taxon>
        <taxon>Neoteleostei</taxon>
        <taxon>Acanthomorphata</taxon>
        <taxon>Eupercaria</taxon>
        <taxon>Perciformes</taxon>
        <taxon>Notothenioidei</taxon>
        <taxon>Channichthyidae</taxon>
        <taxon>Chaenocephalus</taxon>
    </lineage>
</organism>